<keyword evidence="5" id="KW-0812">Transmembrane</keyword>
<evidence type="ECO:0000256" key="1">
    <source>
        <dbReference type="ARBA" id="ARBA00004251"/>
    </source>
</evidence>
<evidence type="ECO:0000256" key="9">
    <source>
        <dbReference type="ARBA" id="ARBA00022840"/>
    </source>
</evidence>
<evidence type="ECO:0000256" key="8">
    <source>
        <dbReference type="ARBA" id="ARBA00022777"/>
    </source>
</evidence>
<keyword evidence="6" id="KW-0732">Signal</keyword>
<evidence type="ECO:0000256" key="4">
    <source>
        <dbReference type="ARBA" id="ARBA00022679"/>
    </source>
</evidence>
<dbReference type="InterPro" id="IPR055163">
    <property type="entry name" value="ALK/LTK-like_GRD"/>
</dbReference>
<evidence type="ECO:0000259" key="16">
    <source>
        <dbReference type="Pfam" id="PF12810"/>
    </source>
</evidence>
<keyword evidence="10" id="KW-1133">Transmembrane helix</keyword>
<dbReference type="EC" id="2.7.10.1" evidence="2"/>
<dbReference type="EMBL" id="DS113415">
    <property type="protein sequence ID" value="EAY06802.1"/>
    <property type="molecule type" value="Genomic_DNA"/>
</dbReference>
<keyword evidence="4" id="KW-0808">Transferase</keyword>
<keyword evidence="11" id="KW-0472">Membrane</keyword>
<evidence type="ECO:0000256" key="10">
    <source>
        <dbReference type="ARBA" id="ARBA00022989"/>
    </source>
</evidence>
<reference evidence="17" key="2">
    <citation type="journal article" date="2007" name="Science">
        <title>Draft genome sequence of the sexually transmitted pathogen Trichomonas vaginalis.</title>
        <authorList>
            <person name="Carlton J.M."/>
            <person name="Hirt R.P."/>
            <person name="Silva J.C."/>
            <person name="Delcher A.L."/>
            <person name="Schatz M."/>
            <person name="Zhao Q."/>
            <person name="Wortman J.R."/>
            <person name="Bidwell S.L."/>
            <person name="Alsmark U.C.M."/>
            <person name="Besteiro S."/>
            <person name="Sicheritz-Ponten T."/>
            <person name="Noel C.J."/>
            <person name="Dacks J.B."/>
            <person name="Foster P.G."/>
            <person name="Simillion C."/>
            <person name="Van de Peer Y."/>
            <person name="Miranda-Saavedra D."/>
            <person name="Barton G.J."/>
            <person name="Westrop G.D."/>
            <person name="Mueller S."/>
            <person name="Dessi D."/>
            <person name="Fiori P.L."/>
            <person name="Ren Q."/>
            <person name="Paulsen I."/>
            <person name="Zhang H."/>
            <person name="Bastida-Corcuera F.D."/>
            <person name="Simoes-Barbosa A."/>
            <person name="Brown M.T."/>
            <person name="Hayes R.D."/>
            <person name="Mukherjee M."/>
            <person name="Okumura C.Y."/>
            <person name="Schneider R."/>
            <person name="Smith A.J."/>
            <person name="Vanacova S."/>
            <person name="Villalvazo M."/>
            <person name="Haas B.J."/>
            <person name="Pertea M."/>
            <person name="Feldblyum T.V."/>
            <person name="Utterback T.R."/>
            <person name="Shu C.L."/>
            <person name="Osoegawa K."/>
            <person name="de Jong P.J."/>
            <person name="Hrdy I."/>
            <person name="Horvathova L."/>
            <person name="Zubacova Z."/>
            <person name="Dolezal P."/>
            <person name="Malik S.B."/>
            <person name="Logsdon J.M. Jr."/>
            <person name="Henze K."/>
            <person name="Gupta A."/>
            <person name="Wang C.C."/>
            <person name="Dunne R.L."/>
            <person name="Upcroft J.A."/>
            <person name="Upcroft P."/>
            <person name="White O."/>
            <person name="Salzberg S.L."/>
            <person name="Tang P."/>
            <person name="Chiu C.-H."/>
            <person name="Lee Y.-S."/>
            <person name="Embley T.M."/>
            <person name="Coombs G.H."/>
            <person name="Mottram J.C."/>
            <person name="Tachezy J."/>
            <person name="Fraser-Liggett C.M."/>
            <person name="Johnson P.J."/>
        </authorList>
    </citation>
    <scope>NUCLEOTIDE SEQUENCE [LARGE SCALE GENOMIC DNA]</scope>
    <source>
        <strain evidence="17">G3</strain>
    </source>
</reference>
<evidence type="ECO:0000256" key="2">
    <source>
        <dbReference type="ARBA" id="ARBA00011902"/>
    </source>
</evidence>
<organism evidence="17 18">
    <name type="scientific">Trichomonas vaginalis (strain ATCC PRA-98 / G3)</name>
    <dbReference type="NCBI Taxonomy" id="412133"/>
    <lineage>
        <taxon>Eukaryota</taxon>
        <taxon>Metamonada</taxon>
        <taxon>Parabasalia</taxon>
        <taxon>Trichomonadida</taxon>
        <taxon>Trichomonadidae</taxon>
        <taxon>Trichomonas</taxon>
    </lineage>
</organism>
<dbReference type="GO" id="GO:0005886">
    <property type="term" value="C:plasma membrane"/>
    <property type="evidence" value="ECO:0007669"/>
    <property type="project" value="UniProtKB-SubCell"/>
</dbReference>
<keyword evidence="15" id="KW-0325">Glycoprotein</keyword>
<keyword evidence="18" id="KW-1185">Reference proteome</keyword>
<evidence type="ECO:0000256" key="11">
    <source>
        <dbReference type="ARBA" id="ARBA00023136"/>
    </source>
</evidence>
<accession>A2EKR3</accession>
<evidence type="ECO:0000256" key="15">
    <source>
        <dbReference type="ARBA" id="ARBA00023180"/>
    </source>
</evidence>
<evidence type="ECO:0000256" key="14">
    <source>
        <dbReference type="ARBA" id="ARBA00023170"/>
    </source>
</evidence>
<evidence type="ECO:0000256" key="6">
    <source>
        <dbReference type="ARBA" id="ARBA00022729"/>
    </source>
</evidence>
<keyword evidence="9" id="KW-0067">ATP-binding</keyword>
<dbReference type="RefSeq" id="XP_001319025.1">
    <property type="nucleotide sequence ID" value="XM_001318990.1"/>
</dbReference>
<dbReference type="GO" id="GO:0004714">
    <property type="term" value="F:transmembrane receptor protein tyrosine kinase activity"/>
    <property type="evidence" value="ECO:0007669"/>
    <property type="project" value="UniProtKB-EC"/>
</dbReference>
<dbReference type="Pfam" id="PF12810">
    <property type="entry name" value="ALK_LTK_GRD"/>
    <property type="match status" value="1"/>
</dbReference>
<comment type="subcellular location">
    <subcellularLocation>
        <location evidence="1">Cell membrane</location>
        <topology evidence="1">Single-pass type I membrane protein</topology>
    </subcellularLocation>
</comment>
<protein>
    <recommendedName>
        <fullName evidence="2">receptor protein-tyrosine kinase</fullName>
        <ecNumber evidence="2">2.7.10.1</ecNumber>
    </recommendedName>
</protein>
<sequence length="224" mass="22984">MEVPFYNFEFTGDVQEKTLPPGEYLLECWGARGGGVEEFFDLELSASGKGGYSRGLIKLEHETKLYIHVGGRGKTVKGILLGIFVEGGYNGGGSCFATRVDPTGAGGGGTDIRIETDSIFARVIVAGGGGGSGGSDKLPGAPGGGLIGGFGIPILVSPGGQTSEKESEFGEGGEFFQGAHTDMVVGGAGGGWYGASALQPKKVQKLAPTLALVEVDTYTLKEQL</sequence>
<dbReference type="Proteomes" id="UP000001542">
    <property type="component" value="Unassembled WGS sequence"/>
</dbReference>
<dbReference type="VEuPathDB" id="TrichDB:TVAG_103520"/>
<dbReference type="InParanoid" id="A2EKR3"/>
<name>A2EKR3_TRIV3</name>
<keyword evidence="7" id="KW-0547">Nucleotide-binding</keyword>
<keyword evidence="8" id="KW-0418">Kinase</keyword>
<proteinExistence type="predicted"/>
<evidence type="ECO:0000256" key="5">
    <source>
        <dbReference type="ARBA" id="ARBA00022692"/>
    </source>
</evidence>
<evidence type="ECO:0000256" key="7">
    <source>
        <dbReference type="ARBA" id="ARBA00022741"/>
    </source>
</evidence>
<keyword evidence="13" id="KW-1015">Disulfide bond</keyword>
<feature type="domain" description="ALK/LTK-like glycine-rich" evidence="16">
    <location>
        <begin position="16"/>
        <end position="197"/>
    </location>
</feature>
<evidence type="ECO:0000313" key="17">
    <source>
        <dbReference type="EMBL" id="EAY06802.1"/>
    </source>
</evidence>
<gene>
    <name evidence="17" type="ORF">TVAG_103520</name>
</gene>
<dbReference type="KEGG" id="tva:4764684"/>
<keyword evidence="14" id="KW-0675">Receptor</keyword>
<dbReference type="VEuPathDB" id="TrichDB:TVAGG3_0931070"/>
<dbReference type="AlphaFoldDB" id="A2EKR3"/>
<keyword evidence="12" id="KW-0829">Tyrosine-protein kinase</keyword>
<keyword evidence="3" id="KW-1003">Cell membrane</keyword>
<evidence type="ECO:0000256" key="13">
    <source>
        <dbReference type="ARBA" id="ARBA00023157"/>
    </source>
</evidence>
<reference evidence="17" key="1">
    <citation type="submission" date="2006-10" db="EMBL/GenBank/DDBJ databases">
        <authorList>
            <person name="Amadeo P."/>
            <person name="Zhao Q."/>
            <person name="Wortman J."/>
            <person name="Fraser-Liggett C."/>
            <person name="Carlton J."/>
        </authorList>
    </citation>
    <scope>NUCLEOTIDE SEQUENCE</scope>
    <source>
        <strain evidence="17">G3</strain>
    </source>
</reference>
<evidence type="ECO:0000313" key="18">
    <source>
        <dbReference type="Proteomes" id="UP000001542"/>
    </source>
</evidence>
<evidence type="ECO:0000256" key="3">
    <source>
        <dbReference type="ARBA" id="ARBA00022475"/>
    </source>
</evidence>
<dbReference type="GO" id="GO:0005524">
    <property type="term" value="F:ATP binding"/>
    <property type="evidence" value="ECO:0007669"/>
    <property type="project" value="UniProtKB-KW"/>
</dbReference>
<evidence type="ECO:0000256" key="12">
    <source>
        <dbReference type="ARBA" id="ARBA00023137"/>
    </source>
</evidence>